<proteinExistence type="predicted"/>
<gene>
    <name evidence="1" type="ORF">B5M42_04525</name>
</gene>
<evidence type="ECO:0000313" key="2">
    <source>
        <dbReference type="Proteomes" id="UP000298246"/>
    </source>
</evidence>
<dbReference type="Proteomes" id="UP000298246">
    <property type="component" value="Unassembled WGS sequence"/>
</dbReference>
<dbReference type="RefSeq" id="WP_134750194.1">
    <property type="nucleotide sequence ID" value="NZ_MYFO02000008.1"/>
</dbReference>
<organism evidence="1 2">
    <name type="scientific">Paenibacillus athensensis</name>
    <dbReference type="NCBI Taxonomy" id="1967502"/>
    <lineage>
        <taxon>Bacteria</taxon>
        <taxon>Bacillati</taxon>
        <taxon>Bacillota</taxon>
        <taxon>Bacilli</taxon>
        <taxon>Bacillales</taxon>
        <taxon>Paenibacillaceae</taxon>
        <taxon>Paenibacillus</taxon>
    </lineage>
</organism>
<dbReference type="EMBL" id="MYFO01000004">
    <property type="protein sequence ID" value="TFE90537.1"/>
    <property type="molecule type" value="Genomic_DNA"/>
</dbReference>
<comment type="caution">
    <text evidence="1">The sequence shown here is derived from an EMBL/GenBank/DDBJ whole genome shotgun (WGS) entry which is preliminary data.</text>
</comment>
<name>A0A4Y8Q7Y3_9BACL</name>
<reference evidence="1 2" key="1">
    <citation type="submission" date="2017-03" db="EMBL/GenBank/DDBJ databases">
        <title>Isolation of Levoglucosan Utilizing Bacteria.</title>
        <authorList>
            <person name="Arya A.S."/>
        </authorList>
    </citation>
    <scope>NUCLEOTIDE SEQUENCE [LARGE SCALE GENOMIC DNA]</scope>
    <source>
        <strain evidence="1 2">MEC069</strain>
    </source>
</reference>
<evidence type="ECO:0000313" key="1">
    <source>
        <dbReference type="EMBL" id="TFE90537.1"/>
    </source>
</evidence>
<dbReference type="AlphaFoldDB" id="A0A4Y8Q7Y3"/>
<dbReference type="OrthoDB" id="7059463at2"/>
<keyword evidence="2" id="KW-1185">Reference proteome</keyword>
<sequence length="156" mass="18660">MKKFRGIRRYYRSLDNRIAHQKFHFDQDGSSWYNHWHIHLDWEGITETSVKHRRSHFKKYIDLLKKVDEQSRNSNVDFQCWIFLDANSGSCDAIYLHTKNPHSEFPLRTTGIQWGVMPPALIQDVIDAAEYEVGCQKEGDFYQYYIYKREVGLPLK</sequence>
<protein>
    <submittedName>
        <fullName evidence="1">Uncharacterized protein</fullName>
    </submittedName>
</protein>
<accession>A0A4Y8Q7Y3</accession>